<dbReference type="AlphaFoldDB" id="A0A5C6LNW3"/>
<dbReference type="InterPro" id="IPR026444">
    <property type="entry name" value="Secre_tail"/>
</dbReference>
<protein>
    <submittedName>
        <fullName evidence="2">T9SS type A sorting domain-containing protein</fullName>
    </submittedName>
</protein>
<evidence type="ECO:0000313" key="2">
    <source>
        <dbReference type="EMBL" id="TWV99174.1"/>
    </source>
</evidence>
<gene>
    <name evidence="2" type="ORF">FEF09_18050</name>
</gene>
<evidence type="ECO:0000313" key="3">
    <source>
        <dbReference type="Proteomes" id="UP000318815"/>
    </source>
</evidence>
<dbReference type="NCBIfam" id="TIGR04183">
    <property type="entry name" value="Por_Secre_tail"/>
    <property type="match status" value="1"/>
</dbReference>
<organism evidence="2 3">
    <name type="scientific">Chitinophaga pinensis</name>
    <dbReference type="NCBI Taxonomy" id="79329"/>
    <lineage>
        <taxon>Bacteria</taxon>
        <taxon>Pseudomonadati</taxon>
        <taxon>Bacteroidota</taxon>
        <taxon>Chitinophagia</taxon>
        <taxon>Chitinophagales</taxon>
        <taxon>Chitinophagaceae</taxon>
        <taxon>Chitinophaga</taxon>
    </lineage>
</organism>
<evidence type="ECO:0000259" key="1">
    <source>
        <dbReference type="Pfam" id="PF18962"/>
    </source>
</evidence>
<dbReference type="RefSeq" id="WP_146306410.1">
    <property type="nucleotide sequence ID" value="NZ_VOHS01000018.1"/>
</dbReference>
<reference evidence="2 3" key="1">
    <citation type="submission" date="2019-08" db="EMBL/GenBank/DDBJ databases">
        <title>Whole genome sequencing of chitin degrading bacteria Chitinophaga pinensis YS16.</title>
        <authorList>
            <person name="Singh R.P."/>
            <person name="Manchanda G."/>
            <person name="Maurya I.K."/>
            <person name="Joshi N.K."/>
            <person name="Srivastava A.K."/>
        </authorList>
    </citation>
    <scope>NUCLEOTIDE SEQUENCE [LARGE SCALE GENOMIC DNA]</scope>
    <source>
        <strain evidence="2 3">YS-16</strain>
    </source>
</reference>
<dbReference type="OrthoDB" id="9808753at2"/>
<proteinExistence type="predicted"/>
<feature type="domain" description="Secretion system C-terminal sorting" evidence="1">
    <location>
        <begin position="27"/>
        <end position="102"/>
    </location>
</feature>
<dbReference type="Proteomes" id="UP000318815">
    <property type="component" value="Unassembled WGS sequence"/>
</dbReference>
<keyword evidence="3" id="KW-1185">Reference proteome</keyword>
<sequence>MAFSGSVACTALAAAHTAVGALKDVVVYPNPVRGQLNISMRNFDTDEDVLISLYNSAGIVVVNRRIKATPNFTLDAVAEKLQPGVYILKVSGKKEFVRKIVISR</sequence>
<comment type="caution">
    <text evidence="2">The sequence shown here is derived from an EMBL/GenBank/DDBJ whole genome shotgun (WGS) entry which is preliminary data.</text>
</comment>
<accession>A0A5C6LNW3</accession>
<dbReference type="Pfam" id="PF18962">
    <property type="entry name" value="Por_Secre_tail"/>
    <property type="match status" value="1"/>
</dbReference>
<name>A0A5C6LNW3_9BACT</name>
<dbReference type="EMBL" id="VOHS01000018">
    <property type="protein sequence ID" value="TWV99174.1"/>
    <property type="molecule type" value="Genomic_DNA"/>
</dbReference>